<name>A0A841K031_9BACT</name>
<dbReference type="PROSITE" id="PS51318">
    <property type="entry name" value="TAT"/>
    <property type="match status" value="1"/>
</dbReference>
<dbReference type="InterPro" id="IPR006311">
    <property type="entry name" value="TAT_signal"/>
</dbReference>
<evidence type="ECO:0000256" key="1">
    <source>
        <dbReference type="SAM" id="SignalP"/>
    </source>
</evidence>
<reference evidence="3 4" key="1">
    <citation type="submission" date="2020-08" db="EMBL/GenBank/DDBJ databases">
        <title>Genomic Encyclopedia of Type Strains, Phase IV (KMG-IV): sequencing the most valuable type-strain genomes for metagenomic binning, comparative biology and taxonomic classification.</title>
        <authorList>
            <person name="Goeker M."/>
        </authorList>
    </citation>
    <scope>NUCLEOTIDE SEQUENCE [LARGE SCALE GENOMIC DNA]</scope>
    <source>
        <strain evidence="3 4">DSM 103733</strain>
    </source>
</reference>
<dbReference type="OrthoDB" id="3185623at2"/>
<dbReference type="Pfam" id="PF01261">
    <property type="entry name" value="AP_endonuc_2"/>
    <property type="match status" value="1"/>
</dbReference>
<dbReference type="InterPro" id="IPR050312">
    <property type="entry name" value="IolE/XylAMocC-like"/>
</dbReference>
<protein>
    <submittedName>
        <fullName evidence="3">Sugar phosphate isomerase/epimerase</fullName>
    </submittedName>
</protein>
<evidence type="ECO:0000313" key="4">
    <source>
        <dbReference type="Proteomes" id="UP000538666"/>
    </source>
</evidence>
<dbReference type="PANTHER" id="PTHR12110">
    <property type="entry name" value="HYDROXYPYRUVATE ISOMERASE"/>
    <property type="match status" value="1"/>
</dbReference>
<evidence type="ECO:0000259" key="2">
    <source>
        <dbReference type="Pfam" id="PF01261"/>
    </source>
</evidence>
<feature type="chain" id="PRO_5032996517" evidence="1">
    <location>
        <begin position="20"/>
        <end position="266"/>
    </location>
</feature>
<feature type="domain" description="Xylose isomerase-like TIM barrel" evidence="2">
    <location>
        <begin position="104"/>
        <end position="263"/>
    </location>
</feature>
<dbReference type="PANTHER" id="PTHR12110:SF53">
    <property type="entry name" value="BLR5974 PROTEIN"/>
    <property type="match status" value="1"/>
</dbReference>
<proteinExistence type="predicted"/>
<keyword evidence="3" id="KW-0413">Isomerase</keyword>
<dbReference type="EMBL" id="JACHEK010000003">
    <property type="protein sequence ID" value="MBB6143594.1"/>
    <property type="molecule type" value="Genomic_DNA"/>
</dbReference>
<dbReference type="Gene3D" id="3.20.20.150">
    <property type="entry name" value="Divalent-metal-dependent TIM barrel enzymes"/>
    <property type="match status" value="1"/>
</dbReference>
<keyword evidence="4" id="KW-1185">Reference proteome</keyword>
<dbReference type="InterPro" id="IPR013022">
    <property type="entry name" value="Xyl_isomerase-like_TIM-brl"/>
</dbReference>
<dbReference type="GO" id="GO:0016853">
    <property type="term" value="F:isomerase activity"/>
    <property type="evidence" value="ECO:0007669"/>
    <property type="project" value="UniProtKB-KW"/>
</dbReference>
<dbReference type="Proteomes" id="UP000538666">
    <property type="component" value="Unassembled WGS sequence"/>
</dbReference>
<organism evidence="3 4">
    <name type="scientific">Silvibacterium bohemicum</name>
    <dbReference type="NCBI Taxonomy" id="1577686"/>
    <lineage>
        <taxon>Bacteria</taxon>
        <taxon>Pseudomonadati</taxon>
        <taxon>Acidobacteriota</taxon>
        <taxon>Terriglobia</taxon>
        <taxon>Terriglobales</taxon>
        <taxon>Acidobacteriaceae</taxon>
        <taxon>Silvibacterium</taxon>
    </lineage>
</organism>
<evidence type="ECO:0000313" key="3">
    <source>
        <dbReference type="EMBL" id="MBB6143594.1"/>
    </source>
</evidence>
<dbReference type="AlphaFoldDB" id="A0A841K031"/>
<accession>A0A841K031</accession>
<dbReference type="RefSeq" id="WP_050058791.1">
    <property type="nucleotide sequence ID" value="NZ_JACHEK010000003.1"/>
</dbReference>
<sequence>MTSRRNFIKIAAASGLACAAPQLLASNRLNIGIGTYSYHGLSVEDMIVQLNALRIREIEMSRGEFMLMNHPSPELFSATREKLDRAGIRCVSYYSATMNDGQDIERAIHFAKLLGCANITGDAPAPVLKQIDERLTKAGLTFGLHNHFFPKIRFAYESPDEVWNAISGLSKTMGATADTGQFAICGYDPVDAIRKLAPRLRLVHLKDVKAKDDEENVLLGTGIARIPAVMDELHRQNFAGLVAIEYEQENDVEDMVKQVAFARKLA</sequence>
<dbReference type="SUPFAM" id="SSF51658">
    <property type="entry name" value="Xylose isomerase-like"/>
    <property type="match status" value="1"/>
</dbReference>
<feature type="signal peptide" evidence="1">
    <location>
        <begin position="1"/>
        <end position="19"/>
    </location>
</feature>
<comment type="caution">
    <text evidence="3">The sequence shown here is derived from an EMBL/GenBank/DDBJ whole genome shotgun (WGS) entry which is preliminary data.</text>
</comment>
<dbReference type="InterPro" id="IPR036237">
    <property type="entry name" value="Xyl_isomerase-like_sf"/>
</dbReference>
<keyword evidence="1" id="KW-0732">Signal</keyword>
<gene>
    <name evidence="3" type="ORF">HNQ77_001543</name>
</gene>